<protein>
    <submittedName>
        <fullName evidence="2">DUF2514 family protein</fullName>
    </submittedName>
</protein>
<evidence type="ECO:0000313" key="2">
    <source>
        <dbReference type="EMBL" id="QNN55721.1"/>
    </source>
</evidence>
<dbReference type="AlphaFoldDB" id="A0A7G9RJE6"/>
<feature type="compositionally biased region" description="Basic and acidic residues" evidence="1">
    <location>
        <begin position="36"/>
        <end position="61"/>
    </location>
</feature>
<dbReference type="EMBL" id="CP060714">
    <property type="protein sequence ID" value="QNN55721.1"/>
    <property type="molecule type" value="Genomic_DNA"/>
</dbReference>
<dbReference type="InterPro" id="IPR019659">
    <property type="entry name" value="DUF2514"/>
</dbReference>
<evidence type="ECO:0000256" key="1">
    <source>
        <dbReference type="SAM" id="MobiDB-lite"/>
    </source>
</evidence>
<sequence length="165" mass="17825">MWRYRVFASRTRRSCAALRTRQTPLYAHSVPLKQRGAPESKRRKEASDGKAHIDAARRDAGTARAASHRLRDELARYRAAARAASNPGSAATGPPAADALDLLADLLSRADARAAELAEFADAAHAAGLTCQRSYDALTKQSRPDAGATEPNLNPRRVAARLINQ</sequence>
<feature type="region of interest" description="Disordered" evidence="1">
    <location>
        <begin position="140"/>
        <end position="165"/>
    </location>
</feature>
<dbReference type="Proteomes" id="UP000515811">
    <property type="component" value="Chromosome"/>
</dbReference>
<dbReference type="Pfam" id="PF10721">
    <property type="entry name" value="DUF2514"/>
    <property type="match status" value="1"/>
</dbReference>
<keyword evidence="3" id="KW-1185">Reference proteome</keyword>
<accession>A0A7G9RJE6</accession>
<reference evidence="2 3" key="1">
    <citation type="submission" date="2020-08" db="EMBL/GenBank/DDBJ databases">
        <title>Genome sequence of Diaphorobacter ruginosibacter DSM 27467T.</title>
        <authorList>
            <person name="Hyun D.-W."/>
            <person name="Bae J.-W."/>
        </authorList>
    </citation>
    <scope>NUCLEOTIDE SEQUENCE [LARGE SCALE GENOMIC DNA]</scope>
    <source>
        <strain evidence="2 3">DSM 27467</strain>
    </source>
</reference>
<name>A0A7G9RJE6_9BURK</name>
<feature type="region of interest" description="Disordered" evidence="1">
    <location>
        <begin position="29"/>
        <end position="69"/>
    </location>
</feature>
<organism evidence="2 3">
    <name type="scientific">Diaphorobacter ruginosibacter</name>
    <dbReference type="NCBI Taxonomy" id="1715720"/>
    <lineage>
        <taxon>Bacteria</taxon>
        <taxon>Pseudomonadati</taxon>
        <taxon>Pseudomonadota</taxon>
        <taxon>Betaproteobacteria</taxon>
        <taxon>Burkholderiales</taxon>
        <taxon>Comamonadaceae</taxon>
        <taxon>Diaphorobacter</taxon>
    </lineage>
</organism>
<evidence type="ECO:0000313" key="3">
    <source>
        <dbReference type="Proteomes" id="UP000515811"/>
    </source>
</evidence>
<dbReference type="KEGG" id="drg:H9K76_13910"/>
<gene>
    <name evidence="2" type="ORF">H9K76_13910</name>
</gene>
<proteinExistence type="predicted"/>